<organism evidence="14 15">
    <name type="scientific">Trichocladium antarcticum</name>
    <dbReference type="NCBI Taxonomy" id="1450529"/>
    <lineage>
        <taxon>Eukaryota</taxon>
        <taxon>Fungi</taxon>
        <taxon>Dikarya</taxon>
        <taxon>Ascomycota</taxon>
        <taxon>Pezizomycotina</taxon>
        <taxon>Sordariomycetes</taxon>
        <taxon>Sordariomycetidae</taxon>
        <taxon>Sordariales</taxon>
        <taxon>Chaetomiaceae</taxon>
        <taxon>Trichocladium</taxon>
    </lineage>
</organism>
<dbReference type="AlphaFoldDB" id="A0AAN6ZHA2"/>
<keyword evidence="4" id="KW-0999">Mitochondrion inner membrane</keyword>
<feature type="compositionally biased region" description="Low complexity" evidence="11">
    <location>
        <begin position="130"/>
        <end position="140"/>
    </location>
</feature>
<evidence type="ECO:0000256" key="4">
    <source>
        <dbReference type="ARBA" id="ARBA00022792"/>
    </source>
</evidence>
<keyword evidence="7" id="KW-0496">Mitochondrion</keyword>
<keyword evidence="15" id="KW-1185">Reference proteome</keyword>
<dbReference type="CDD" id="cd20069">
    <property type="entry name" value="5TM_Oxa1-like"/>
    <property type="match status" value="1"/>
</dbReference>
<dbReference type="GO" id="GO:0032979">
    <property type="term" value="P:protein insertion into mitochondrial inner membrane from matrix"/>
    <property type="evidence" value="ECO:0007669"/>
    <property type="project" value="TreeGrafter"/>
</dbReference>
<feature type="region of interest" description="Disordered" evidence="11">
    <location>
        <begin position="1"/>
        <end position="38"/>
    </location>
</feature>
<feature type="region of interest" description="Disordered" evidence="11">
    <location>
        <begin position="115"/>
        <end position="147"/>
    </location>
</feature>
<comment type="similarity">
    <text evidence="2 9">Belongs to the OXA1/ALB3/YidC family.</text>
</comment>
<evidence type="ECO:0000256" key="2">
    <source>
        <dbReference type="ARBA" id="ARBA00009877"/>
    </source>
</evidence>
<proteinExistence type="inferred from homology"/>
<gene>
    <name evidence="14" type="ORF">BT67DRAFT_370504</name>
</gene>
<evidence type="ECO:0000256" key="10">
    <source>
        <dbReference type="SAM" id="Coils"/>
    </source>
</evidence>
<feature type="transmembrane region" description="Helical" evidence="12">
    <location>
        <begin position="335"/>
        <end position="353"/>
    </location>
</feature>
<evidence type="ECO:0000256" key="7">
    <source>
        <dbReference type="ARBA" id="ARBA00023128"/>
    </source>
</evidence>
<dbReference type="InterPro" id="IPR028055">
    <property type="entry name" value="YidC/Oxa/ALB_C"/>
</dbReference>
<keyword evidence="10" id="KW-0175">Coiled coil</keyword>
<evidence type="ECO:0000256" key="3">
    <source>
        <dbReference type="ARBA" id="ARBA00022692"/>
    </source>
</evidence>
<name>A0AAN6ZHA2_9PEZI</name>
<dbReference type="GO" id="GO:0005743">
    <property type="term" value="C:mitochondrial inner membrane"/>
    <property type="evidence" value="ECO:0007669"/>
    <property type="project" value="UniProtKB-SubCell"/>
</dbReference>
<comment type="subcellular location">
    <subcellularLocation>
        <location evidence="9">Membrane</location>
        <topology evidence="9">Multi-pass membrane protein</topology>
    </subcellularLocation>
    <subcellularLocation>
        <location evidence="1">Mitochondrion inner membrane</location>
        <topology evidence="1">Multi-pass membrane protein</topology>
    </subcellularLocation>
</comment>
<dbReference type="PANTHER" id="PTHR12428">
    <property type="entry name" value="OXA1"/>
    <property type="match status" value="1"/>
</dbReference>
<dbReference type="PANTHER" id="PTHR12428:SF66">
    <property type="entry name" value="MITOCHONDRIAL INNER MEMBRANE PROTEIN OXA1L"/>
    <property type="match status" value="1"/>
</dbReference>
<evidence type="ECO:0000313" key="15">
    <source>
        <dbReference type="Proteomes" id="UP001304895"/>
    </source>
</evidence>
<keyword evidence="8 12" id="KW-0472">Membrane</keyword>
<dbReference type="Pfam" id="PF02096">
    <property type="entry name" value="60KD_IMP"/>
    <property type="match status" value="1"/>
</dbReference>
<feature type="transmembrane region" description="Helical" evidence="12">
    <location>
        <begin position="257"/>
        <end position="274"/>
    </location>
</feature>
<evidence type="ECO:0000256" key="5">
    <source>
        <dbReference type="ARBA" id="ARBA00022946"/>
    </source>
</evidence>
<evidence type="ECO:0000256" key="1">
    <source>
        <dbReference type="ARBA" id="ARBA00004448"/>
    </source>
</evidence>
<keyword evidence="6 12" id="KW-1133">Transmembrane helix</keyword>
<feature type="compositionally biased region" description="Basic and acidic residues" evidence="11">
    <location>
        <begin position="19"/>
        <end position="30"/>
    </location>
</feature>
<dbReference type="EMBL" id="MU853401">
    <property type="protein sequence ID" value="KAK4138397.1"/>
    <property type="molecule type" value="Genomic_DNA"/>
</dbReference>
<feature type="transmembrane region" description="Helical" evidence="12">
    <location>
        <begin position="382"/>
        <end position="399"/>
    </location>
</feature>
<keyword evidence="5" id="KW-0809">Transit peptide</keyword>
<reference evidence="14" key="2">
    <citation type="submission" date="2023-05" db="EMBL/GenBank/DDBJ databases">
        <authorList>
            <consortium name="Lawrence Berkeley National Laboratory"/>
            <person name="Steindorff A."/>
            <person name="Hensen N."/>
            <person name="Bonometti L."/>
            <person name="Westerberg I."/>
            <person name="Brannstrom I.O."/>
            <person name="Guillou S."/>
            <person name="Cros-Aarteil S."/>
            <person name="Calhoun S."/>
            <person name="Haridas S."/>
            <person name="Kuo A."/>
            <person name="Mondo S."/>
            <person name="Pangilinan J."/>
            <person name="Riley R."/>
            <person name="Labutti K."/>
            <person name="Andreopoulos B."/>
            <person name="Lipzen A."/>
            <person name="Chen C."/>
            <person name="Yanf M."/>
            <person name="Daum C."/>
            <person name="Ng V."/>
            <person name="Clum A."/>
            <person name="Ohm R."/>
            <person name="Martin F."/>
            <person name="Silar P."/>
            <person name="Natvig D."/>
            <person name="Lalanne C."/>
            <person name="Gautier V."/>
            <person name="Ament-Velasquez S.L."/>
            <person name="Kruys A."/>
            <person name="Hutchinson M.I."/>
            <person name="Powell A.J."/>
            <person name="Barry K."/>
            <person name="Miller A.N."/>
            <person name="Grigoriev I.V."/>
            <person name="Debuchy R."/>
            <person name="Gladieux P."/>
            <person name="Thoren M.H."/>
            <person name="Johannesson H."/>
        </authorList>
    </citation>
    <scope>NUCLEOTIDE SEQUENCE</scope>
    <source>
        <strain evidence="14">CBS 123565</strain>
    </source>
</reference>
<evidence type="ECO:0000256" key="8">
    <source>
        <dbReference type="ARBA" id="ARBA00023136"/>
    </source>
</evidence>
<feature type="domain" description="Membrane insertase YidC/Oxa/ALB C-terminal" evidence="13">
    <location>
        <begin position="259"/>
        <end position="453"/>
    </location>
</feature>
<evidence type="ECO:0000256" key="9">
    <source>
        <dbReference type="RuleBase" id="RU003945"/>
    </source>
</evidence>
<dbReference type="InterPro" id="IPR013262">
    <property type="entry name" value="OMP_MIM1/TOM13_mt"/>
</dbReference>
<accession>A0AAN6ZHA2</accession>
<dbReference type="GO" id="GO:0005741">
    <property type="term" value="C:mitochondrial outer membrane"/>
    <property type="evidence" value="ECO:0007669"/>
    <property type="project" value="InterPro"/>
</dbReference>
<dbReference type="InterPro" id="IPR001708">
    <property type="entry name" value="YidC/ALB3/OXA1/COX18"/>
</dbReference>
<evidence type="ECO:0000256" key="12">
    <source>
        <dbReference type="SAM" id="Phobius"/>
    </source>
</evidence>
<sequence>MTSDEPPNPMAESGVTIRSDSEQYSGHEELSVSPPSSASPAVILYQPPTFWSIFRGAAINLFLPFVNGMMLGFGELFAHEAAFRLGWSNTRVPSSPSSTHGRYLQSLVANPQQVPIQDAAQQRPSPVEPSLSKSSTRVSSRQFGTALRSTTGTTRLGPFGARRIGSPLVAAAASQQLISSFRQVRNASTESTIPAAAPANASTLADVTGTPIELTGSDLLDIPEQIGFLKTLGLDFGWGPTALMQTVLESVYVTTGLPWWAAIGAVAIGIRVLLIKPTIDASENAIKLQELQKDPRYAAATEEVKKILITGNHLAGAEARAKVSMMNKAAGYKPWKNFVTLLQLPIGIGMFRLTRGMAALPVPSFETGGALWFTDLTTADPLFILPIVTGIIVVTAMRIPIPYMGLKQQKMLKIMSLVMLPISTVVSLFLPAGIQFYFFASSLLHLVQSYITHASWFRRLVGMRPLVETVPVNEIAYQPPRVVDARALRTKSAQAAGTQSDSMFTSLQSTIEMAKEKLNEYGDRNTMENAQKSARDYEMKRALEEKEKYISRINQKRKKRDDYH</sequence>
<feature type="compositionally biased region" description="Polar residues" evidence="11">
    <location>
        <begin position="115"/>
        <end position="124"/>
    </location>
</feature>
<protein>
    <submittedName>
        <fullName evidence="14">TOM13-domain-containing protein</fullName>
    </submittedName>
</protein>
<evidence type="ECO:0000256" key="11">
    <source>
        <dbReference type="SAM" id="MobiDB-lite"/>
    </source>
</evidence>
<evidence type="ECO:0000313" key="14">
    <source>
        <dbReference type="EMBL" id="KAK4138397.1"/>
    </source>
</evidence>
<dbReference type="GO" id="GO:0032977">
    <property type="term" value="F:membrane insertase activity"/>
    <property type="evidence" value="ECO:0007669"/>
    <property type="project" value="InterPro"/>
</dbReference>
<feature type="coiled-coil region" evidence="10">
    <location>
        <begin position="527"/>
        <end position="559"/>
    </location>
</feature>
<reference evidence="14" key="1">
    <citation type="journal article" date="2023" name="Mol. Phylogenet. Evol.">
        <title>Genome-scale phylogeny and comparative genomics of the fungal order Sordariales.</title>
        <authorList>
            <person name="Hensen N."/>
            <person name="Bonometti L."/>
            <person name="Westerberg I."/>
            <person name="Brannstrom I.O."/>
            <person name="Guillou S."/>
            <person name="Cros-Aarteil S."/>
            <person name="Calhoun S."/>
            <person name="Haridas S."/>
            <person name="Kuo A."/>
            <person name="Mondo S."/>
            <person name="Pangilinan J."/>
            <person name="Riley R."/>
            <person name="LaButti K."/>
            <person name="Andreopoulos B."/>
            <person name="Lipzen A."/>
            <person name="Chen C."/>
            <person name="Yan M."/>
            <person name="Daum C."/>
            <person name="Ng V."/>
            <person name="Clum A."/>
            <person name="Steindorff A."/>
            <person name="Ohm R.A."/>
            <person name="Martin F."/>
            <person name="Silar P."/>
            <person name="Natvig D.O."/>
            <person name="Lalanne C."/>
            <person name="Gautier V."/>
            <person name="Ament-Velasquez S.L."/>
            <person name="Kruys A."/>
            <person name="Hutchinson M.I."/>
            <person name="Powell A.J."/>
            <person name="Barry K."/>
            <person name="Miller A.N."/>
            <person name="Grigoriev I.V."/>
            <person name="Debuchy R."/>
            <person name="Gladieux P."/>
            <person name="Hiltunen Thoren M."/>
            <person name="Johannesson H."/>
        </authorList>
    </citation>
    <scope>NUCLEOTIDE SEQUENCE</scope>
    <source>
        <strain evidence="14">CBS 123565</strain>
    </source>
</reference>
<feature type="transmembrane region" description="Helical" evidence="12">
    <location>
        <begin position="411"/>
        <end position="430"/>
    </location>
</feature>
<dbReference type="Pfam" id="PF08219">
    <property type="entry name" value="TOM13"/>
    <property type="match status" value="1"/>
</dbReference>
<keyword evidence="3 9" id="KW-0812">Transmembrane</keyword>
<evidence type="ECO:0000259" key="13">
    <source>
        <dbReference type="Pfam" id="PF02096"/>
    </source>
</evidence>
<dbReference type="Proteomes" id="UP001304895">
    <property type="component" value="Unassembled WGS sequence"/>
</dbReference>
<evidence type="ECO:0000256" key="6">
    <source>
        <dbReference type="ARBA" id="ARBA00022989"/>
    </source>
</evidence>
<comment type="caution">
    <text evidence="14">The sequence shown here is derived from an EMBL/GenBank/DDBJ whole genome shotgun (WGS) entry which is preliminary data.</text>
</comment>